<dbReference type="AlphaFoldDB" id="A0AAN8FXN2"/>
<keyword evidence="2" id="KW-0645">Protease</keyword>
<keyword evidence="7" id="KW-1185">Reference proteome</keyword>
<evidence type="ECO:0000256" key="3">
    <source>
        <dbReference type="ARBA" id="ARBA00022729"/>
    </source>
</evidence>
<name>A0AAN8FXN2_TRICO</name>
<keyword evidence="6" id="KW-0121">Carboxypeptidase</keyword>
<protein>
    <submittedName>
        <fullName evidence="6">Serine carboxypeptidase S28</fullName>
    </submittedName>
</protein>
<evidence type="ECO:0000256" key="5">
    <source>
        <dbReference type="ARBA" id="ARBA00023180"/>
    </source>
</evidence>
<dbReference type="EMBL" id="WIXE01008606">
    <property type="protein sequence ID" value="KAK5979165.1"/>
    <property type="molecule type" value="Genomic_DNA"/>
</dbReference>
<evidence type="ECO:0000256" key="4">
    <source>
        <dbReference type="ARBA" id="ARBA00022801"/>
    </source>
</evidence>
<keyword evidence="4" id="KW-0378">Hydrolase</keyword>
<comment type="caution">
    <text evidence="6">The sequence shown here is derived from an EMBL/GenBank/DDBJ whole genome shotgun (WGS) entry which is preliminary data.</text>
</comment>
<organism evidence="6 7">
    <name type="scientific">Trichostrongylus colubriformis</name>
    <name type="common">Black scour worm</name>
    <dbReference type="NCBI Taxonomy" id="6319"/>
    <lineage>
        <taxon>Eukaryota</taxon>
        <taxon>Metazoa</taxon>
        <taxon>Ecdysozoa</taxon>
        <taxon>Nematoda</taxon>
        <taxon>Chromadorea</taxon>
        <taxon>Rhabditida</taxon>
        <taxon>Rhabditina</taxon>
        <taxon>Rhabditomorpha</taxon>
        <taxon>Strongyloidea</taxon>
        <taxon>Trichostrongylidae</taxon>
        <taxon>Trichostrongylus</taxon>
    </lineage>
</organism>
<feature type="non-terminal residue" evidence="6">
    <location>
        <position position="418"/>
    </location>
</feature>
<dbReference type="Proteomes" id="UP001331761">
    <property type="component" value="Unassembled WGS sequence"/>
</dbReference>
<evidence type="ECO:0000313" key="6">
    <source>
        <dbReference type="EMBL" id="KAK5979165.1"/>
    </source>
</evidence>
<sequence>MKIHHRSDHDTIYAAPGAFGASEGYFVQKLDHFDNTSTATWNQVQKEEYPFVQWAKERGAVLFDLEHRFYGQSRPTADQSVENLRFLSSRQAIEDIAEFIRGMNRKHSLGNASWITFGGSYSGALSLWFRQQHPELVVGAVGSSAPVQAEVDFWKYMQVVEDSLRSYSNDCAENVRIGFAKMIELMNTEGGRKQLSDLFKLDPPFSNLSLTYNDIQNFYSTIYGNFQGAVQYSGDNAGVYASAFGIPQVCDIMNNNKTDQLTRLRNVNQYMALMSGGFYSTANSYDEMIEYLQETQFENDEYFDSGARSWTWQTCTEFGYYQTTDGGPNGIFGSVTPLSLYANMCRDVFGQKFNADYITAAVHSTQEYYGGAGGYKGTNVVIPNGSLDPWHALGKYTSNDQTVVWYLINGTAHCADMY</sequence>
<dbReference type="GO" id="GO:0004180">
    <property type="term" value="F:carboxypeptidase activity"/>
    <property type="evidence" value="ECO:0007669"/>
    <property type="project" value="UniProtKB-KW"/>
</dbReference>
<dbReference type="InterPro" id="IPR042269">
    <property type="entry name" value="Ser_carbopepase_S28_SKS"/>
</dbReference>
<dbReference type="SUPFAM" id="SSF53474">
    <property type="entry name" value="alpha/beta-Hydrolases"/>
    <property type="match status" value="1"/>
</dbReference>
<dbReference type="Gene3D" id="3.40.50.1820">
    <property type="entry name" value="alpha/beta hydrolase"/>
    <property type="match status" value="1"/>
</dbReference>
<keyword evidence="3" id="KW-0732">Signal</keyword>
<dbReference type="PANTHER" id="PTHR11010">
    <property type="entry name" value="PROTEASE S28 PRO-X CARBOXYPEPTIDASE-RELATED"/>
    <property type="match status" value="1"/>
</dbReference>
<dbReference type="InterPro" id="IPR029058">
    <property type="entry name" value="AB_hydrolase_fold"/>
</dbReference>
<dbReference type="FunFam" id="1.20.120.980:FF:000003">
    <property type="entry name" value="Serine protease 16"/>
    <property type="match status" value="1"/>
</dbReference>
<evidence type="ECO:0000256" key="1">
    <source>
        <dbReference type="ARBA" id="ARBA00011079"/>
    </source>
</evidence>
<evidence type="ECO:0000256" key="2">
    <source>
        <dbReference type="ARBA" id="ARBA00022670"/>
    </source>
</evidence>
<accession>A0AAN8FXN2</accession>
<gene>
    <name evidence="6" type="ORF">GCK32_011814</name>
</gene>
<dbReference type="GO" id="GO:0006508">
    <property type="term" value="P:proteolysis"/>
    <property type="evidence" value="ECO:0007669"/>
    <property type="project" value="UniProtKB-KW"/>
</dbReference>
<dbReference type="Pfam" id="PF05577">
    <property type="entry name" value="Peptidase_S28"/>
    <property type="match status" value="1"/>
</dbReference>
<dbReference type="GO" id="GO:0008239">
    <property type="term" value="F:dipeptidyl-peptidase activity"/>
    <property type="evidence" value="ECO:0007669"/>
    <property type="project" value="TreeGrafter"/>
</dbReference>
<dbReference type="PANTHER" id="PTHR11010:SF105">
    <property type="entry name" value="PEPTIDASE S28-RELATED"/>
    <property type="match status" value="1"/>
</dbReference>
<dbReference type="Gene3D" id="1.20.120.980">
    <property type="entry name" value="Serine carboxypeptidase S28, SKS domain"/>
    <property type="match status" value="1"/>
</dbReference>
<proteinExistence type="inferred from homology"/>
<dbReference type="GO" id="GO:0070008">
    <property type="term" value="F:serine-type exopeptidase activity"/>
    <property type="evidence" value="ECO:0007669"/>
    <property type="project" value="InterPro"/>
</dbReference>
<dbReference type="InterPro" id="IPR008758">
    <property type="entry name" value="Peptidase_S28"/>
</dbReference>
<evidence type="ECO:0000313" key="7">
    <source>
        <dbReference type="Proteomes" id="UP001331761"/>
    </source>
</evidence>
<keyword evidence="5" id="KW-0325">Glycoprotein</keyword>
<reference evidence="6 7" key="1">
    <citation type="submission" date="2019-10" db="EMBL/GenBank/DDBJ databases">
        <title>Assembly and Annotation for the nematode Trichostrongylus colubriformis.</title>
        <authorList>
            <person name="Martin J."/>
        </authorList>
    </citation>
    <scope>NUCLEOTIDE SEQUENCE [LARGE SCALE GENOMIC DNA]</scope>
    <source>
        <strain evidence="6">G859</strain>
        <tissue evidence="6">Whole worm</tissue>
    </source>
</reference>
<comment type="similarity">
    <text evidence="1">Belongs to the peptidase S28 family.</text>
</comment>